<evidence type="ECO:0000313" key="2">
    <source>
        <dbReference type="Proteomes" id="UP001195769"/>
    </source>
</evidence>
<name>A0AAD4HRP2_9AGAM</name>
<reference evidence="1" key="1">
    <citation type="journal article" date="2020" name="New Phytol.">
        <title>Comparative genomics reveals dynamic genome evolution in host specialist ectomycorrhizal fungi.</title>
        <authorList>
            <person name="Lofgren L.A."/>
            <person name="Nguyen N.H."/>
            <person name="Vilgalys R."/>
            <person name="Ruytinx J."/>
            <person name="Liao H.L."/>
            <person name="Branco S."/>
            <person name="Kuo A."/>
            <person name="LaButti K."/>
            <person name="Lipzen A."/>
            <person name="Andreopoulos W."/>
            <person name="Pangilinan J."/>
            <person name="Riley R."/>
            <person name="Hundley H."/>
            <person name="Na H."/>
            <person name="Barry K."/>
            <person name="Grigoriev I.V."/>
            <person name="Stajich J.E."/>
            <person name="Kennedy P.G."/>
        </authorList>
    </citation>
    <scope>NUCLEOTIDE SEQUENCE</scope>
    <source>
        <strain evidence="1">FC203</strain>
    </source>
</reference>
<evidence type="ECO:0008006" key="3">
    <source>
        <dbReference type="Google" id="ProtNLM"/>
    </source>
</evidence>
<protein>
    <recommendedName>
        <fullName evidence="3">DNA helicase</fullName>
    </recommendedName>
</protein>
<dbReference type="InterPro" id="IPR027417">
    <property type="entry name" value="P-loop_NTPase"/>
</dbReference>
<evidence type="ECO:0000313" key="1">
    <source>
        <dbReference type="EMBL" id="KAG1906523.1"/>
    </source>
</evidence>
<gene>
    <name evidence="1" type="ORF">F5891DRAFT_941200</name>
</gene>
<dbReference type="SUPFAM" id="SSF52540">
    <property type="entry name" value="P-loop containing nucleoside triphosphate hydrolases"/>
    <property type="match status" value="1"/>
</dbReference>
<dbReference type="GeneID" id="64668621"/>
<accession>A0AAD4HRP2</accession>
<dbReference type="PANTHER" id="PTHR23274">
    <property type="entry name" value="DNA HELICASE-RELATED"/>
    <property type="match status" value="1"/>
</dbReference>
<sequence length="144" mass="15568">MDFSSVKASNSLPGVIPLYVGMPVILRLRNISTDLRITNGSQGVVRYISTAFPGSKVQLSDLPATYFPVVPVSWTFTSLLKDENGLDWKLRITRHQLPIQPAFAVTGHSAQGKTLPTVLVNLHEGGFGAYVAASRAQSRTGLCI</sequence>
<dbReference type="PANTHER" id="PTHR23274:SF11">
    <property type="entry name" value="ATP-DEPENDENT DNA HELICASE PIF1"/>
    <property type="match status" value="1"/>
</dbReference>
<organism evidence="1 2">
    <name type="scientific">Suillus fuscotomentosus</name>
    <dbReference type="NCBI Taxonomy" id="1912939"/>
    <lineage>
        <taxon>Eukaryota</taxon>
        <taxon>Fungi</taxon>
        <taxon>Dikarya</taxon>
        <taxon>Basidiomycota</taxon>
        <taxon>Agaricomycotina</taxon>
        <taxon>Agaricomycetes</taxon>
        <taxon>Agaricomycetidae</taxon>
        <taxon>Boletales</taxon>
        <taxon>Suillineae</taxon>
        <taxon>Suillaceae</taxon>
        <taxon>Suillus</taxon>
    </lineage>
</organism>
<dbReference type="Proteomes" id="UP001195769">
    <property type="component" value="Unassembled WGS sequence"/>
</dbReference>
<feature type="non-terminal residue" evidence="1">
    <location>
        <position position="1"/>
    </location>
</feature>
<dbReference type="AlphaFoldDB" id="A0AAD4HRP2"/>
<dbReference type="CDD" id="cd18809">
    <property type="entry name" value="SF1_C_RecD"/>
    <property type="match status" value="1"/>
</dbReference>
<keyword evidence="2" id="KW-1185">Reference proteome</keyword>
<proteinExistence type="predicted"/>
<comment type="caution">
    <text evidence="1">The sequence shown here is derived from an EMBL/GenBank/DDBJ whole genome shotgun (WGS) entry which is preliminary data.</text>
</comment>
<dbReference type="RefSeq" id="XP_041232098.1">
    <property type="nucleotide sequence ID" value="XM_041374323.1"/>
</dbReference>
<dbReference type="EMBL" id="JABBWK010000004">
    <property type="protein sequence ID" value="KAG1906523.1"/>
    <property type="molecule type" value="Genomic_DNA"/>
</dbReference>